<dbReference type="Proteomes" id="UP001597420">
    <property type="component" value="Unassembled WGS sequence"/>
</dbReference>
<evidence type="ECO:0000313" key="10">
    <source>
        <dbReference type="Proteomes" id="UP001597420"/>
    </source>
</evidence>
<accession>A0ABW4NUP0</accession>
<dbReference type="NCBIfam" id="TIGR02296">
    <property type="entry name" value="HpaC"/>
    <property type="match status" value="1"/>
</dbReference>
<dbReference type="InterPro" id="IPR050268">
    <property type="entry name" value="NADH-dep_flavin_reductase"/>
</dbReference>
<proteinExistence type="inferred from homology"/>
<dbReference type="PANTHER" id="PTHR30466:SF1">
    <property type="entry name" value="FMN REDUCTASE (NADH) RUTF"/>
    <property type="match status" value="1"/>
</dbReference>
<sequence length="169" mass="18735">MLTLTPIQQNFRNSMAKLAAGVNIITTNGAAGKCGITATAVCSVTDTPPTVMICINKNSEMNPVFQANKRLCINVLNAEQIELAQHFAGFKDSDMDERFEWDVWQRKEDPNAPPSLNNALANLTGTIVDIRDIGTHSMFLVELEDIQVSEKGQALVYFSRYFHQVGDKE</sequence>
<dbReference type="SMART" id="SM00903">
    <property type="entry name" value="Flavin_Reduct"/>
    <property type="match status" value="1"/>
</dbReference>
<evidence type="ECO:0000256" key="7">
    <source>
        <dbReference type="ARBA" id="ARBA00023027"/>
    </source>
</evidence>
<gene>
    <name evidence="9" type="primary">hpaC</name>
    <name evidence="9" type="ORF">ACFSAV_05950</name>
</gene>
<keyword evidence="10" id="KW-1185">Reference proteome</keyword>
<keyword evidence="6 9" id="KW-0560">Oxidoreductase</keyword>
<dbReference type="EMBL" id="JBHUFP010000006">
    <property type="protein sequence ID" value="MFD1805920.1"/>
    <property type="molecule type" value="Genomic_DNA"/>
</dbReference>
<evidence type="ECO:0000256" key="1">
    <source>
        <dbReference type="ARBA" id="ARBA00005112"/>
    </source>
</evidence>
<keyword evidence="4" id="KW-0285">Flavoprotein</keyword>
<dbReference type="InterPro" id="IPR012349">
    <property type="entry name" value="Split_barrel_FMN-bd"/>
</dbReference>
<evidence type="ECO:0000256" key="4">
    <source>
        <dbReference type="ARBA" id="ARBA00022630"/>
    </source>
</evidence>
<dbReference type="GO" id="GO:0052881">
    <property type="term" value="F:4-hydroxyphenylacetate 3-monooxygenase activity"/>
    <property type="evidence" value="ECO:0007669"/>
    <property type="project" value="UniProtKB-EC"/>
</dbReference>
<comment type="caution">
    <text evidence="9">The sequence shown here is derived from an EMBL/GenBank/DDBJ whole genome shotgun (WGS) entry which is preliminary data.</text>
</comment>
<dbReference type="InterPro" id="IPR002563">
    <property type="entry name" value="Flavin_Rdtase-like_dom"/>
</dbReference>
<dbReference type="InterPro" id="IPR011982">
    <property type="entry name" value="HPA_mOase_red"/>
</dbReference>
<dbReference type="PANTHER" id="PTHR30466">
    <property type="entry name" value="FLAVIN REDUCTASE"/>
    <property type="match status" value="1"/>
</dbReference>
<comment type="pathway">
    <text evidence="1">Aromatic compound metabolism; 4-hydroxyphenylacetate degradation; pyruvate and succinate semialdehyde from 4-hydroxyphenylacetate: step 1/7.</text>
</comment>
<reference evidence="10" key="1">
    <citation type="journal article" date="2019" name="Int. J. Syst. Evol. Microbiol.">
        <title>The Global Catalogue of Microorganisms (GCM) 10K type strain sequencing project: providing services to taxonomists for standard genome sequencing and annotation.</title>
        <authorList>
            <consortium name="The Broad Institute Genomics Platform"/>
            <consortium name="The Broad Institute Genome Sequencing Center for Infectious Disease"/>
            <person name="Wu L."/>
            <person name="Ma J."/>
        </authorList>
    </citation>
    <scope>NUCLEOTIDE SEQUENCE [LARGE SCALE GENOMIC DNA]</scope>
    <source>
        <strain evidence="10">CCM 7950</strain>
    </source>
</reference>
<feature type="domain" description="Flavin reductase like" evidence="8">
    <location>
        <begin position="15"/>
        <end position="164"/>
    </location>
</feature>
<keyword evidence="7" id="KW-0520">NAD</keyword>
<keyword evidence="5" id="KW-0058">Aromatic hydrocarbons catabolism</keyword>
<evidence type="ECO:0000259" key="8">
    <source>
        <dbReference type="SMART" id="SM00903"/>
    </source>
</evidence>
<dbReference type="Gene3D" id="2.30.110.10">
    <property type="entry name" value="Electron Transport, Fmn-binding Protein, Chain A"/>
    <property type="match status" value="1"/>
</dbReference>
<name>A0ABW4NUP0_9PAST</name>
<evidence type="ECO:0000256" key="3">
    <source>
        <dbReference type="ARBA" id="ARBA00015398"/>
    </source>
</evidence>
<evidence type="ECO:0000256" key="2">
    <source>
        <dbReference type="ARBA" id="ARBA00006032"/>
    </source>
</evidence>
<comment type="similarity">
    <text evidence="2">Belongs to the non-flavoprotein flavin reductase family. HpaC subfamily.</text>
</comment>
<dbReference type="Pfam" id="PF01613">
    <property type="entry name" value="Flavin_Reduct"/>
    <property type="match status" value="1"/>
</dbReference>
<evidence type="ECO:0000256" key="5">
    <source>
        <dbReference type="ARBA" id="ARBA00022797"/>
    </source>
</evidence>
<evidence type="ECO:0000313" key="9">
    <source>
        <dbReference type="EMBL" id="MFD1805920.1"/>
    </source>
</evidence>
<evidence type="ECO:0000256" key="6">
    <source>
        <dbReference type="ARBA" id="ARBA00023002"/>
    </source>
</evidence>
<organism evidence="9 10">
    <name type="scientific">Pasteurella oralis</name>
    <dbReference type="NCBI Taxonomy" id="1071947"/>
    <lineage>
        <taxon>Bacteria</taxon>
        <taxon>Pseudomonadati</taxon>
        <taxon>Pseudomonadota</taxon>
        <taxon>Gammaproteobacteria</taxon>
        <taxon>Pasteurellales</taxon>
        <taxon>Pasteurellaceae</taxon>
        <taxon>Pasteurella</taxon>
    </lineage>
</organism>
<dbReference type="SUPFAM" id="SSF50475">
    <property type="entry name" value="FMN-binding split barrel"/>
    <property type="match status" value="1"/>
</dbReference>
<dbReference type="RefSeq" id="WP_379097373.1">
    <property type="nucleotide sequence ID" value="NZ_JAUNLA010000016.1"/>
</dbReference>
<protein>
    <recommendedName>
        <fullName evidence="3">4-hydroxyphenylacetate 3-monooxygenase reductase component</fullName>
    </recommendedName>
</protein>